<gene>
    <name evidence="2" type="ORF">CC86DRAFT_371752</name>
</gene>
<dbReference type="Proteomes" id="UP000799424">
    <property type="component" value="Unassembled WGS sequence"/>
</dbReference>
<keyword evidence="3" id="KW-1185">Reference proteome</keyword>
<name>A0A6A6ZUI1_9PLEO</name>
<evidence type="ECO:0000313" key="2">
    <source>
        <dbReference type="EMBL" id="KAF2824408.1"/>
    </source>
</evidence>
<feature type="region of interest" description="Disordered" evidence="1">
    <location>
        <begin position="59"/>
        <end position="95"/>
    </location>
</feature>
<dbReference type="EMBL" id="MU006230">
    <property type="protein sequence ID" value="KAF2824408.1"/>
    <property type="molecule type" value="Genomic_DNA"/>
</dbReference>
<accession>A0A6A6ZUI1</accession>
<dbReference type="AlphaFoldDB" id="A0A6A6ZUI1"/>
<organism evidence="2 3">
    <name type="scientific">Ophiobolus disseminans</name>
    <dbReference type="NCBI Taxonomy" id="1469910"/>
    <lineage>
        <taxon>Eukaryota</taxon>
        <taxon>Fungi</taxon>
        <taxon>Dikarya</taxon>
        <taxon>Ascomycota</taxon>
        <taxon>Pezizomycotina</taxon>
        <taxon>Dothideomycetes</taxon>
        <taxon>Pleosporomycetidae</taxon>
        <taxon>Pleosporales</taxon>
        <taxon>Pleosporineae</taxon>
        <taxon>Phaeosphaeriaceae</taxon>
        <taxon>Ophiobolus</taxon>
    </lineage>
</organism>
<dbReference type="InterPro" id="IPR036380">
    <property type="entry name" value="Isochorismatase-like_sf"/>
</dbReference>
<evidence type="ECO:0008006" key="4">
    <source>
        <dbReference type="Google" id="ProtNLM"/>
    </source>
</evidence>
<feature type="compositionally biased region" description="Basic and acidic residues" evidence="1">
    <location>
        <begin position="75"/>
        <end position="84"/>
    </location>
</feature>
<evidence type="ECO:0000256" key="1">
    <source>
        <dbReference type="SAM" id="MobiDB-lite"/>
    </source>
</evidence>
<sequence>MGWESKPVPLLIDVENAYWSKESPLDTRSNPASAAAPGSIGSLAAVARVGKVPQSVYGLDTQSLKGDSDEGLSEGQRDELRELGPRAGAKRGGTRNSKRYPSAFFATTLNTRLQLKGVETLFIYGIRTCDYVYDTTLVTMCYAYRAMLGRSLGVP</sequence>
<dbReference type="OrthoDB" id="1739143at2759"/>
<dbReference type="SUPFAM" id="SSF52499">
    <property type="entry name" value="Isochorismatase-like hydrolases"/>
    <property type="match status" value="1"/>
</dbReference>
<proteinExistence type="predicted"/>
<evidence type="ECO:0000313" key="3">
    <source>
        <dbReference type="Proteomes" id="UP000799424"/>
    </source>
</evidence>
<reference evidence="2" key="1">
    <citation type="journal article" date="2020" name="Stud. Mycol.">
        <title>101 Dothideomycetes genomes: a test case for predicting lifestyles and emergence of pathogens.</title>
        <authorList>
            <person name="Haridas S."/>
            <person name="Albert R."/>
            <person name="Binder M."/>
            <person name="Bloem J."/>
            <person name="Labutti K."/>
            <person name="Salamov A."/>
            <person name="Andreopoulos B."/>
            <person name="Baker S."/>
            <person name="Barry K."/>
            <person name="Bills G."/>
            <person name="Bluhm B."/>
            <person name="Cannon C."/>
            <person name="Castanera R."/>
            <person name="Culley D."/>
            <person name="Daum C."/>
            <person name="Ezra D."/>
            <person name="Gonzalez J."/>
            <person name="Henrissat B."/>
            <person name="Kuo A."/>
            <person name="Liang C."/>
            <person name="Lipzen A."/>
            <person name="Lutzoni F."/>
            <person name="Magnuson J."/>
            <person name="Mondo S."/>
            <person name="Nolan M."/>
            <person name="Ohm R."/>
            <person name="Pangilinan J."/>
            <person name="Park H.-J."/>
            <person name="Ramirez L."/>
            <person name="Alfaro M."/>
            <person name="Sun H."/>
            <person name="Tritt A."/>
            <person name="Yoshinaga Y."/>
            <person name="Zwiers L.-H."/>
            <person name="Turgeon B."/>
            <person name="Goodwin S."/>
            <person name="Spatafora J."/>
            <person name="Crous P."/>
            <person name="Grigoriev I."/>
        </authorList>
    </citation>
    <scope>NUCLEOTIDE SEQUENCE</scope>
    <source>
        <strain evidence="2">CBS 113818</strain>
    </source>
</reference>
<dbReference type="Gene3D" id="3.40.50.850">
    <property type="entry name" value="Isochorismatase-like"/>
    <property type="match status" value="1"/>
</dbReference>
<protein>
    <recommendedName>
        <fullName evidence="4">Isochorismatase hydrolase</fullName>
    </recommendedName>
</protein>